<keyword evidence="2" id="KW-1185">Reference proteome</keyword>
<protein>
    <recommendedName>
        <fullName evidence="3">Carboxypeptidase regulatory-like domain-containing protein</fullName>
    </recommendedName>
</protein>
<dbReference type="OrthoDB" id="679547at2"/>
<gene>
    <name evidence="1" type="ORF">EYD45_15500</name>
</gene>
<dbReference type="RefSeq" id="WP_130965522.1">
    <property type="nucleotide sequence ID" value="NZ_SIRT01000017.1"/>
</dbReference>
<dbReference type="EMBL" id="SIRT01000017">
    <property type="protein sequence ID" value="TBM99362.1"/>
    <property type="molecule type" value="Genomic_DNA"/>
</dbReference>
<dbReference type="AlphaFoldDB" id="A0A4Q9FCR8"/>
<reference evidence="1 2" key="1">
    <citation type="submission" date="2019-02" db="EMBL/GenBank/DDBJ databases">
        <title>Hyunsoonleella sp., isolated from marine sediment.</title>
        <authorList>
            <person name="Liu B.-T."/>
        </authorList>
    </citation>
    <scope>NUCLEOTIDE SEQUENCE [LARGE SCALE GENOMIC DNA]</scope>
    <source>
        <strain evidence="1 2">T58</strain>
    </source>
</reference>
<accession>A0A4Q9FCR8</accession>
<name>A0A4Q9FCR8_9FLAO</name>
<dbReference type="Proteomes" id="UP000291142">
    <property type="component" value="Unassembled WGS sequence"/>
</dbReference>
<evidence type="ECO:0000313" key="1">
    <source>
        <dbReference type="EMBL" id="TBM99362.1"/>
    </source>
</evidence>
<comment type="caution">
    <text evidence="1">The sequence shown here is derived from an EMBL/GenBank/DDBJ whole genome shotgun (WGS) entry which is preliminary data.</text>
</comment>
<proteinExistence type="predicted"/>
<evidence type="ECO:0008006" key="3">
    <source>
        <dbReference type="Google" id="ProtNLM"/>
    </source>
</evidence>
<organism evidence="1 2">
    <name type="scientific">Hyunsoonleella flava</name>
    <dbReference type="NCBI Taxonomy" id="2527939"/>
    <lineage>
        <taxon>Bacteria</taxon>
        <taxon>Pseudomonadati</taxon>
        <taxon>Bacteroidota</taxon>
        <taxon>Flavobacteriia</taxon>
        <taxon>Flavobacteriales</taxon>
        <taxon>Flavobacteriaceae</taxon>
    </lineage>
</organism>
<sequence>MLTQGWSNYKYSFNDENLIFDIQPETTLRVSGKVRAIWNENKLPKNDVNLILMTSGKPPGVYTHKVDSTGSFAFDLFSPYGDKLDVLIKSTNKKGRAKEYFIKIDAPIPPPKITYEKEEVIELPDSIVNHFLELKKQERQAVTGFDLDDSTVELDAVELTGYNVTPEREKVFNLHGPPDIVIDNEQLEEREEKWMSGLYDLLFFKFRDDIFMRSVERRGTSFDIAHIYGTEFTLFYIDGEVVMGREYSLLPILPVENVKSVEILKRPSGTFMNHLMEAFPRMSPLLRQKIAASYIGVVSIYTYDGNGIASLDLPKGIFQGHITGFSATPEFYQPKYETLKPEDWDIPDLRPILHWEPSIYTNKNGEAKIEFYNDDSIGDKLIVVEAITPNGKIGYFETTYTVDKRLENN</sequence>
<evidence type="ECO:0000313" key="2">
    <source>
        <dbReference type="Proteomes" id="UP000291142"/>
    </source>
</evidence>